<feature type="compositionally biased region" description="Basic and acidic residues" evidence="1">
    <location>
        <begin position="291"/>
        <end position="300"/>
    </location>
</feature>
<evidence type="ECO:0000256" key="1">
    <source>
        <dbReference type="SAM" id="MobiDB-lite"/>
    </source>
</evidence>
<feature type="compositionally biased region" description="Low complexity" evidence="1">
    <location>
        <begin position="1"/>
        <end position="19"/>
    </location>
</feature>
<accession>A0A6J4UJ57</accession>
<feature type="region of interest" description="Disordered" evidence="1">
    <location>
        <begin position="1"/>
        <end position="29"/>
    </location>
</feature>
<dbReference type="AlphaFoldDB" id="A0A6J4UJ57"/>
<reference evidence="2" key="1">
    <citation type="submission" date="2020-02" db="EMBL/GenBank/DDBJ databases">
        <authorList>
            <person name="Meier V. D."/>
        </authorList>
    </citation>
    <scope>NUCLEOTIDE SEQUENCE</scope>
    <source>
        <strain evidence="2">AVDCRST_MAG70</strain>
    </source>
</reference>
<gene>
    <name evidence="2" type="ORF">AVDCRST_MAG70-911</name>
</gene>
<name>A0A6J4UJ57_9BACT</name>
<evidence type="ECO:0000313" key="2">
    <source>
        <dbReference type="EMBL" id="CAA9550869.1"/>
    </source>
</evidence>
<organism evidence="2">
    <name type="scientific">uncultured Thermomicrobiales bacterium</name>
    <dbReference type="NCBI Taxonomy" id="1645740"/>
    <lineage>
        <taxon>Bacteria</taxon>
        <taxon>Pseudomonadati</taxon>
        <taxon>Thermomicrobiota</taxon>
        <taxon>Thermomicrobia</taxon>
        <taxon>Thermomicrobiales</taxon>
        <taxon>environmental samples</taxon>
    </lineage>
</organism>
<dbReference type="EMBL" id="CADCWH010000141">
    <property type="protein sequence ID" value="CAA9550869.1"/>
    <property type="molecule type" value="Genomic_DNA"/>
</dbReference>
<feature type="region of interest" description="Disordered" evidence="1">
    <location>
        <begin position="287"/>
        <end position="309"/>
    </location>
</feature>
<proteinExistence type="predicted"/>
<protein>
    <submittedName>
        <fullName evidence="2">Uncharacterized protein</fullName>
    </submittedName>
</protein>
<sequence length="399" mass="43156">MVSNVSPGGVSGSTPTGNSLPRAARPKPASRSLSDAVLAIERTMRAAEVPFASMRGAGGLEMAFAGAGTVRRPDGDAAMALLDAPIERLEGHLAICCHRVPTVGVAPSRLRAFLDGSQKTLLVWRIGLVPIVVTVAAAAILHRDERGNPSVMPTTLKLRHAWLIPRRTGDPELARLLATLDAQGMDVIDPLAYLDDDAYAAVANQYGKMVEAAYVAARGVREEVESGLLDWWGKRASGDPDGDWMVVDGRLRLDVPNAVGLVKDVTSQHLVGQKAVDVFELAPGHRTSAYRPKDNRRSVPEDDLAAPTATDHHRPTLWYLRLRDHQGQDARHALVRVEAPSAVTGTAEIDRLSAWVMAERAPRATADARWDTLLYPIHYLELILKRHIASSLVGWPGGQ</sequence>
<dbReference type="InterPro" id="IPR012337">
    <property type="entry name" value="RNaseH-like_sf"/>
</dbReference>
<dbReference type="SUPFAM" id="SSF53098">
    <property type="entry name" value="Ribonuclease H-like"/>
    <property type="match status" value="1"/>
</dbReference>